<organism evidence="3 4">
    <name type="scientific">Dryococelus australis</name>
    <dbReference type="NCBI Taxonomy" id="614101"/>
    <lineage>
        <taxon>Eukaryota</taxon>
        <taxon>Metazoa</taxon>
        <taxon>Ecdysozoa</taxon>
        <taxon>Arthropoda</taxon>
        <taxon>Hexapoda</taxon>
        <taxon>Insecta</taxon>
        <taxon>Pterygota</taxon>
        <taxon>Neoptera</taxon>
        <taxon>Polyneoptera</taxon>
        <taxon>Phasmatodea</taxon>
        <taxon>Verophasmatodea</taxon>
        <taxon>Anareolatae</taxon>
        <taxon>Phasmatidae</taxon>
        <taxon>Eurycanthinae</taxon>
        <taxon>Dryococelus</taxon>
    </lineage>
</organism>
<keyword evidence="4" id="KW-1185">Reference proteome</keyword>
<feature type="region of interest" description="Disordered" evidence="1">
    <location>
        <begin position="256"/>
        <end position="276"/>
    </location>
</feature>
<sequence length="359" mass="39585">MGAVRLWREVVVFDSTRTRSHFSARFRGFSEAFDSRMPIVPEGAQHLRPLPLQAYPFTRCARLCGRYQMLFGERRLIILLTTGAILLACAAGISWMTGCFFSLLPLSELRVCTVLKVLDLILSRHRQRNIPRGGVVVRQFASRQGEAGSTPGGVAPKFSRVRIVRDDAAGRWVFSGNSRLPLPCIPKLLSTHLSSLPAFATVLFSCLPPGGSTEERLPPPPPTRGGHCHHLKLLCHATCYSHGDSFIRQVPFAPMPSDGTKPNRLVDNTSLKSDRQKQICGRQSTGPPFYITGTLLPQLGGRSVPCEGPWPPSWLSVSLRRRGEANPLPPPHPSNIFYAATLAFCYRIPRVAPGSCFHS</sequence>
<dbReference type="Proteomes" id="UP001159363">
    <property type="component" value="Chromosome 5"/>
</dbReference>
<evidence type="ECO:0000313" key="4">
    <source>
        <dbReference type="Proteomes" id="UP001159363"/>
    </source>
</evidence>
<keyword evidence="2" id="KW-0812">Transmembrane</keyword>
<proteinExistence type="predicted"/>
<reference evidence="3 4" key="1">
    <citation type="submission" date="2023-02" db="EMBL/GenBank/DDBJ databases">
        <title>LHISI_Scaffold_Assembly.</title>
        <authorList>
            <person name="Stuart O.P."/>
            <person name="Cleave R."/>
            <person name="Magrath M.J.L."/>
            <person name="Mikheyev A.S."/>
        </authorList>
    </citation>
    <scope>NUCLEOTIDE SEQUENCE [LARGE SCALE GENOMIC DNA]</scope>
    <source>
        <strain evidence="3">Daus_M_001</strain>
        <tissue evidence="3">Leg muscle</tissue>
    </source>
</reference>
<evidence type="ECO:0000256" key="2">
    <source>
        <dbReference type="SAM" id="Phobius"/>
    </source>
</evidence>
<keyword evidence="2" id="KW-1133">Transmembrane helix</keyword>
<protein>
    <submittedName>
        <fullName evidence="3">Uncharacterized protein</fullName>
    </submittedName>
</protein>
<keyword evidence="2" id="KW-0472">Membrane</keyword>
<gene>
    <name evidence="3" type="ORF">PR048_017775</name>
</gene>
<feature type="transmembrane region" description="Helical" evidence="2">
    <location>
        <begin position="76"/>
        <end position="97"/>
    </location>
</feature>
<comment type="caution">
    <text evidence="3">The sequence shown here is derived from an EMBL/GenBank/DDBJ whole genome shotgun (WGS) entry which is preliminary data.</text>
</comment>
<accession>A0ABQ9HAJ2</accession>
<evidence type="ECO:0000256" key="1">
    <source>
        <dbReference type="SAM" id="MobiDB-lite"/>
    </source>
</evidence>
<name>A0ABQ9HAJ2_9NEOP</name>
<evidence type="ECO:0000313" key="3">
    <source>
        <dbReference type="EMBL" id="KAJ8881294.1"/>
    </source>
</evidence>
<dbReference type="EMBL" id="JARBHB010000006">
    <property type="protein sequence ID" value="KAJ8881294.1"/>
    <property type="molecule type" value="Genomic_DNA"/>
</dbReference>